<dbReference type="GO" id="GO:0043165">
    <property type="term" value="P:Gram-negative-bacterium-type cell outer membrane assembly"/>
    <property type="evidence" value="ECO:0007669"/>
    <property type="project" value="UniProtKB-UniRule"/>
</dbReference>
<dbReference type="HAMAP" id="MF_00925">
    <property type="entry name" value="OM_assembly_BamE"/>
    <property type="match status" value="1"/>
</dbReference>
<evidence type="ECO:0000256" key="2">
    <source>
        <dbReference type="ARBA" id="ARBA00023136"/>
    </source>
</evidence>
<keyword evidence="1 4" id="KW-0732">Signal</keyword>
<evidence type="ECO:0000256" key="3">
    <source>
        <dbReference type="ARBA" id="ARBA00023237"/>
    </source>
</evidence>
<dbReference type="AlphaFoldDB" id="A0A401JAK1"/>
<dbReference type="PANTHER" id="PTHR37482:SF1">
    <property type="entry name" value="OUTER MEMBRANE PROTEIN ASSEMBLY FACTOR BAME"/>
    <property type="match status" value="1"/>
</dbReference>
<dbReference type="GO" id="GO:0051205">
    <property type="term" value="P:protein insertion into membrane"/>
    <property type="evidence" value="ECO:0007669"/>
    <property type="project" value="UniProtKB-UniRule"/>
</dbReference>
<dbReference type="EMBL" id="BGOW01000002">
    <property type="protein sequence ID" value="GBL44671.1"/>
    <property type="molecule type" value="Genomic_DNA"/>
</dbReference>
<protein>
    <recommendedName>
        <fullName evidence="4">Outer membrane protein assembly factor BamE</fullName>
    </recommendedName>
</protein>
<comment type="similarity">
    <text evidence="4">Belongs to the BamE family.</text>
</comment>
<evidence type="ECO:0000256" key="4">
    <source>
        <dbReference type="HAMAP-Rule" id="MF_00925"/>
    </source>
</evidence>
<feature type="domain" description="Outer membrane protein assembly factor BamE" evidence="6">
    <location>
        <begin position="38"/>
        <end position="105"/>
    </location>
</feature>
<dbReference type="Gene3D" id="3.30.1450.10">
    <property type="match status" value="1"/>
</dbReference>
<keyword evidence="4 7" id="KW-0449">Lipoprotein</keyword>
<comment type="function">
    <text evidence="4">Part of the outer membrane protein assembly complex, which is involved in assembly and insertion of beta-barrel proteins into the outer membrane.</text>
</comment>
<keyword evidence="3 4" id="KW-0998">Cell outer membrane</keyword>
<dbReference type="PANTHER" id="PTHR37482">
    <property type="entry name" value="OUTER MEMBRANE PROTEIN ASSEMBLY FACTOR BAME"/>
    <property type="match status" value="1"/>
</dbReference>
<dbReference type="PROSITE" id="PS51257">
    <property type="entry name" value="PROKAR_LIPOPROTEIN"/>
    <property type="match status" value="1"/>
</dbReference>
<dbReference type="GO" id="GO:1990063">
    <property type="term" value="C:Bam protein complex"/>
    <property type="evidence" value="ECO:0007669"/>
    <property type="project" value="TreeGrafter"/>
</dbReference>
<evidence type="ECO:0000313" key="7">
    <source>
        <dbReference type="EMBL" id="GBL44671.1"/>
    </source>
</evidence>
<evidence type="ECO:0000313" key="8">
    <source>
        <dbReference type="Proteomes" id="UP000286806"/>
    </source>
</evidence>
<evidence type="ECO:0000256" key="1">
    <source>
        <dbReference type="ARBA" id="ARBA00022729"/>
    </source>
</evidence>
<dbReference type="Pfam" id="PF04355">
    <property type="entry name" value="BamE"/>
    <property type="match status" value="1"/>
</dbReference>
<dbReference type="InterPro" id="IPR007450">
    <property type="entry name" value="BamE_dom"/>
</dbReference>
<proteinExistence type="inferred from homology"/>
<keyword evidence="2 4" id="KW-0472">Membrane</keyword>
<comment type="subcellular location">
    <subcellularLocation>
        <location evidence="4">Cell outer membrane</location>
        <topology evidence="4">Lipid-anchor</topology>
    </subcellularLocation>
</comment>
<dbReference type="Proteomes" id="UP000286806">
    <property type="component" value="Unassembled WGS sequence"/>
</dbReference>
<comment type="subunit">
    <text evidence="4">Part of the Bam complex.</text>
</comment>
<dbReference type="InterPro" id="IPR026592">
    <property type="entry name" value="BamE"/>
</dbReference>
<evidence type="ECO:0000256" key="5">
    <source>
        <dbReference type="SAM" id="MobiDB-lite"/>
    </source>
</evidence>
<accession>A0A401JAK1</accession>
<sequence length="160" mass="16890">MRALILIFAASLGLAGCKSMPSFSVPSLTPYKIDIQQGNYVDSANVAKLKIGMTREQISFIMGTPLVKDMFHTGRWDYIYIDNKAGKRVTQRRVAVYFDGDIAKRIVEVMNDGKEVDIKAALAPEEPAPAGANAPAAAEPAAGTAPVPASAPAEPAAGGK</sequence>
<name>A0A401JAK1_9PROT</name>
<dbReference type="OrthoDB" id="9808250at2"/>
<keyword evidence="8" id="KW-1185">Reference proteome</keyword>
<dbReference type="GO" id="GO:0030674">
    <property type="term" value="F:protein-macromolecule adaptor activity"/>
    <property type="evidence" value="ECO:0007669"/>
    <property type="project" value="TreeGrafter"/>
</dbReference>
<reference evidence="7 8" key="1">
    <citation type="journal article" date="2019" name="Front. Microbiol.">
        <title>Genomes of Neutrophilic Sulfur-Oxidizing Chemolithoautotrophs Representing 9 Proteobacterial Species From 8 Genera.</title>
        <authorList>
            <person name="Watanabe T."/>
            <person name="Kojima H."/>
            <person name="Umezawa K."/>
            <person name="Hori C."/>
            <person name="Takasuka T.E."/>
            <person name="Kato Y."/>
            <person name="Fukui M."/>
        </authorList>
    </citation>
    <scope>NUCLEOTIDE SEQUENCE [LARGE SCALE GENOMIC DNA]</scope>
    <source>
        <strain evidence="7 8">TTN</strain>
    </source>
</reference>
<feature type="region of interest" description="Disordered" evidence="5">
    <location>
        <begin position="127"/>
        <end position="160"/>
    </location>
</feature>
<comment type="caution">
    <text evidence="7">The sequence shown here is derived from an EMBL/GenBank/DDBJ whole genome shotgun (WGS) entry which is preliminary data.</text>
</comment>
<dbReference type="InterPro" id="IPR037873">
    <property type="entry name" value="BamE-like"/>
</dbReference>
<dbReference type="RefSeq" id="WP_124703504.1">
    <property type="nucleotide sequence ID" value="NZ_BGOW01000002.1"/>
</dbReference>
<gene>
    <name evidence="4" type="primary">bamE</name>
    <name evidence="7" type="ORF">SFMTTN_0472</name>
</gene>
<keyword evidence="4" id="KW-0564">Palmitate</keyword>
<organism evidence="7 8">
    <name type="scientific">Sulfuriferula multivorans</name>
    <dbReference type="NCBI Taxonomy" id="1559896"/>
    <lineage>
        <taxon>Bacteria</taxon>
        <taxon>Pseudomonadati</taxon>
        <taxon>Pseudomonadota</taxon>
        <taxon>Betaproteobacteria</taxon>
        <taxon>Nitrosomonadales</taxon>
        <taxon>Sulfuricellaceae</taxon>
        <taxon>Sulfuriferula</taxon>
    </lineage>
</organism>
<evidence type="ECO:0000259" key="6">
    <source>
        <dbReference type="Pfam" id="PF04355"/>
    </source>
</evidence>